<feature type="compositionally biased region" description="Polar residues" evidence="1">
    <location>
        <begin position="36"/>
        <end position="57"/>
    </location>
</feature>
<evidence type="ECO:0000256" key="1">
    <source>
        <dbReference type="SAM" id="MobiDB-lite"/>
    </source>
</evidence>
<sequence>MDYATFKGLQALLFFGSAMGFCIWQLAAIRRLRQAPSPSAQDASQQRTTARTSEQGE</sequence>
<name>A0A6M0K8C4_9GAMM</name>
<feature type="region of interest" description="Disordered" evidence="1">
    <location>
        <begin position="35"/>
        <end position="57"/>
    </location>
</feature>
<keyword evidence="2" id="KW-0812">Transmembrane</keyword>
<comment type="caution">
    <text evidence="3">The sequence shown here is derived from an EMBL/GenBank/DDBJ whole genome shotgun (WGS) entry which is preliminary data.</text>
</comment>
<protein>
    <recommendedName>
        <fullName evidence="5">Heme exporter protein D</fullName>
    </recommendedName>
</protein>
<keyword evidence="2" id="KW-0472">Membrane</keyword>
<evidence type="ECO:0000256" key="2">
    <source>
        <dbReference type="SAM" id="Phobius"/>
    </source>
</evidence>
<reference evidence="3 4" key="1">
    <citation type="submission" date="2020-02" db="EMBL/GenBank/DDBJ databases">
        <title>Genome sequences of Thiorhodococcus mannitoliphagus and Thiorhodococcus minor, purple sulfur photosynthetic bacteria in the gammaproteobacterial family, Chromatiaceae.</title>
        <authorList>
            <person name="Aviles F.A."/>
            <person name="Meyer T.E."/>
            <person name="Kyndt J.A."/>
        </authorList>
    </citation>
    <scope>NUCLEOTIDE SEQUENCE [LARGE SCALE GENOMIC DNA]</scope>
    <source>
        <strain evidence="3 4">DSM 11518</strain>
    </source>
</reference>
<evidence type="ECO:0008006" key="5">
    <source>
        <dbReference type="Google" id="ProtNLM"/>
    </source>
</evidence>
<feature type="transmembrane region" description="Helical" evidence="2">
    <location>
        <begin position="12"/>
        <end position="29"/>
    </location>
</feature>
<dbReference type="EMBL" id="JAAIJQ010000103">
    <property type="protein sequence ID" value="NEV64665.1"/>
    <property type="molecule type" value="Genomic_DNA"/>
</dbReference>
<dbReference type="Proteomes" id="UP000483379">
    <property type="component" value="Unassembled WGS sequence"/>
</dbReference>
<dbReference type="RefSeq" id="WP_164455622.1">
    <property type="nucleotide sequence ID" value="NZ_JAAIJQ010000103.1"/>
</dbReference>
<dbReference type="AlphaFoldDB" id="A0A6M0K8C4"/>
<organism evidence="3 4">
    <name type="scientific">Thiorhodococcus minor</name>
    <dbReference type="NCBI Taxonomy" id="57489"/>
    <lineage>
        <taxon>Bacteria</taxon>
        <taxon>Pseudomonadati</taxon>
        <taxon>Pseudomonadota</taxon>
        <taxon>Gammaproteobacteria</taxon>
        <taxon>Chromatiales</taxon>
        <taxon>Chromatiaceae</taxon>
        <taxon>Thiorhodococcus</taxon>
    </lineage>
</organism>
<accession>A0A6M0K8C4</accession>
<proteinExistence type="predicted"/>
<keyword evidence="2" id="KW-1133">Transmembrane helix</keyword>
<gene>
    <name evidence="3" type="ORF">G3446_22820</name>
</gene>
<evidence type="ECO:0000313" key="4">
    <source>
        <dbReference type="Proteomes" id="UP000483379"/>
    </source>
</evidence>
<keyword evidence="4" id="KW-1185">Reference proteome</keyword>
<evidence type="ECO:0000313" key="3">
    <source>
        <dbReference type="EMBL" id="NEV64665.1"/>
    </source>
</evidence>